<dbReference type="Pfam" id="PF24460">
    <property type="entry name" value="DUF7575"/>
    <property type="match status" value="1"/>
</dbReference>
<accession>A0ABD5PCP3</accession>
<evidence type="ECO:0000259" key="3">
    <source>
        <dbReference type="Pfam" id="PF24460"/>
    </source>
</evidence>
<dbReference type="AlphaFoldDB" id="A0ABD5PCP3"/>
<keyword evidence="2" id="KW-0472">Membrane</keyword>
<dbReference type="InterPro" id="IPR055997">
    <property type="entry name" value="DUF7575"/>
</dbReference>
<reference evidence="4 5" key="1">
    <citation type="journal article" date="2019" name="Int. J. Syst. Evol. Microbiol.">
        <title>The Global Catalogue of Microorganisms (GCM) 10K type strain sequencing project: providing services to taxonomists for standard genome sequencing and annotation.</title>
        <authorList>
            <consortium name="The Broad Institute Genomics Platform"/>
            <consortium name="The Broad Institute Genome Sequencing Center for Infectious Disease"/>
            <person name="Wu L."/>
            <person name="Ma J."/>
        </authorList>
    </citation>
    <scope>NUCLEOTIDE SEQUENCE [LARGE SCALE GENOMIC DNA]</scope>
    <source>
        <strain evidence="4 5">CGMCC 1.12553</strain>
    </source>
</reference>
<gene>
    <name evidence="4" type="ORF">ACFO0N_11880</name>
</gene>
<evidence type="ECO:0000313" key="5">
    <source>
        <dbReference type="Proteomes" id="UP001595921"/>
    </source>
</evidence>
<dbReference type="Proteomes" id="UP001595921">
    <property type="component" value="Unassembled WGS sequence"/>
</dbReference>
<organism evidence="4 5">
    <name type="scientific">Halobium salinum</name>
    <dbReference type="NCBI Taxonomy" id="1364940"/>
    <lineage>
        <taxon>Archaea</taxon>
        <taxon>Methanobacteriati</taxon>
        <taxon>Methanobacteriota</taxon>
        <taxon>Stenosarchaea group</taxon>
        <taxon>Halobacteria</taxon>
        <taxon>Halobacteriales</taxon>
        <taxon>Haloferacaceae</taxon>
        <taxon>Halobium</taxon>
    </lineage>
</organism>
<keyword evidence="2" id="KW-1133">Transmembrane helix</keyword>
<evidence type="ECO:0000313" key="4">
    <source>
        <dbReference type="EMBL" id="MFC4358640.1"/>
    </source>
</evidence>
<dbReference type="RefSeq" id="WP_267623573.1">
    <property type="nucleotide sequence ID" value="NZ_JAODIW010000008.1"/>
</dbReference>
<evidence type="ECO:0000256" key="2">
    <source>
        <dbReference type="SAM" id="Phobius"/>
    </source>
</evidence>
<feature type="region of interest" description="Disordered" evidence="1">
    <location>
        <begin position="141"/>
        <end position="165"/>
    </location>
</feature>
<evidence type="ECO:0000256" key="1">
    <source>
        <dbReference type="SAM" id="MobiDB-lite"/>
    </source>
</evidence>
<name>A0ABD5PCP3_9EURY</name>
<feature type="transmembrane region" description="Helical" evidence="2">
    <location>
        <begin position="35"/>
        <end position="59"/>
    </location>
</feature>
<keyword evidence="2" id="KW-0812">Transmembrane</keyword>
<protein>
    <submittedName>
        <fullName evidence="4">Zinc ribbon domain-containing protein</fullName>
    </submittedName>
</protein>
<proteinExistence type="predicted"/>
<sequence length="165" mass="17428">MSRTRTSYRPIVAALLGSLVTGAGHLYLRRWLRAAGWLVAAYVVAVLFVPESVLTAMASGERPDVVAALPMLAVAAASAFDAYRIALDAESRSADAEPSADGEERVDPATGGHTADCPACGKAFDPDLGFCHWCTTEVESYGAADRPDDTEADVPGDGSRDRRVE</sequence>
<feature type="transmembrane region" description="Helical" evidence="2">
    <location>
        <begin position="65"/>
        <end position="83"/>
    </location>
</feature>
<dbReference type="EMBL" id="JBHSDS010000006">
    <property type="protein sequence ID" value="MFC4358640.1"/>
    <property type="molecule type" value="Genomic_DNA"/>
</dbReference>
<comment type="caution">
    <text evidence="4">The sequence shown here is derived from an EMBL/GenBank/DDBJ whole genome shotgun (WGS) entry which is preliminary data.</text>
</comment>
<keyword evidence="5" id="KW-1185">Reference proteome</keyword>
<feature type="domain" description="DUF7575" evidence="3">
    <location>
        <begin position="114"/>
        <end position="139"/>
    </location>
</feature>